<comment type="subcellular location">
    <subcellularLocation>
        <location evidence="1">Membrane</location>
    </subcellularLocation>
</comment>
<feature type="transmembrane region" description="Helical" evidence="5">
    <location>
        <begin position="123"/>
        <end position="146"/>
    </location>
</feature>
<proteinExistence type="predicted"/>
<evidence type="ECO:0000256" key="2">
    <source>
        <dbReference type="ARBA" id="ARBA00022692"/>
    </source>
</evidence>
<feature type="transmembrane region" description="Helical" evidence="5">
    <location>
        <begin position="6"/>
        <end position="25"/>
    </location>
</feature>
<dbReference type="InterPro" id="IPR023352">
    <property type="entry name" value="MAPEG-like_dom_sf"/>
</dbReference>
<evidence type="ECO:0000256" key="5">
    <source>
        <dbReference type="SAM" id="Phobius"/>
    </source>
</evidence>
<sequence length="147" mass="15919">MTSAILEPVVALAVWTMIVWIWMYATRIPAMNRAGIDGVNMVGSTGGGLRSDLTAKGEVKASWVADNYNHLHEAPTVFYAISIVLAFIGQGDGLNATIAWAYVGLRVAHSLVQILVNRVVVRFLLFVLSTLALMMLVTHAAMAVLLH</sequence>
<keyword evidence="4 5" id="KW-0472">Membrane</keyword>
<evidence type="ECO:0000313" key="7">
    <source>
        <dbReference type="Proteomes" id="UP000428803"/>
    </source>
</evidence>
<protein>
    <submittedName>
        <fullName evidence="6">MAPEG family protein</fullName>
    </submittedName>
</protein>
<organism evidence="6 7">
    <name type="scientific">Sphingorhabdus lacus</name>
    <dbReference type="NCBI Taxonomy" id="392610"/>
    <lineage>
        <taxon>Bacteria</taxon>
        <taxon>Pseudomonadati</taxon>
        <taxon>Pseudomonadota</taxon>
        <taxon>Alphaproteobacteria</taxon>
        <taxon>Sphingomonadales</taxon>
        <taxon>Sphingomonadaceae</taxon>
        <taxon>Sphingorhabdus</taxon>
    </lineage>
</organism>
<dbReference type="Pfam" id="PF01124">
    <property type="entry name" value="MAPEG"/>
    <property type="match status" value="1"/>
</dbReference>
<evidence type="ECO:0000256" key="1">
    <source>
        <dbReference type="ARBA" id="ARBA00004370"/>
    </source>
</evidence>
<accession>A0A6I6LC57</accession>
<dbReference type="OrthoDB" id="5516290at2"/>
<dbReference type="RefSeq" id="WP_158898530.1">
    <property type="nucleotide sequence ID" value="NZ_CP035733.1"/>
</dbReference>
<dbReference type="SUPFAM" id="SSF161084">
    <property type="entry name" value="MAPEG domain-like"/>
    <property type="match status" value="1"/>
</dbReference>
<reference evidence="7" key="1">
    <citation type="submission" date="2019-01" db="EMBL/GenBank/DDBJ databases">
        <title>Sphingorhabdus lacus sp.nov., isolated from an oligotrophic freshwater lake.</title>
        <authorList>
            <person name="Park M."/>
        </authorList>
    </citation>
    <scope>NUCLEOTIDE SEQUENCE [LARGE SCALE GENOMIC DNA]</scope>
    <source>
        <strain evidence="7">IMCC1753</strain>
    </source>
</reference>
<evidence type="ECO:0000256" key="4">
    <source>
        <dbReference type="ARBA" id="ARBA00023136"/>
    </source>
</evidence>
<keyword evidence="7" id="KW-1185">Reference proteome</keyword>
<evidence type="ECO:0000313" key="6">
    <source>
        <dbReference type="EMBL" id="QGY79863.1"/>
    </source>
</evidence>
<keyword evidence="3 5" id="KW-1133">Transmembrane helix</keyword>
<dbReference type="Gene3D" id="1.20.120.550">
    <property type="entry name" value="Membrane associated eicosanoid/glutathione metabolism-like domain"/>
    <property type="match status" value="1"/>
</dbReference>
<dbReference type="AlphaFoldDB" id="A0A6I6LC57"/>
<dbReference type="Proteomes" id="UP000428803">
    <property type="component" value="Chromosome"/>
</dbReference>
<dbReference type="KEGG" id="slaa:EUU25_04075"/>
<keyword evidence="2 5" id="KW-0812">Transmembrane</keyword>
<gene>
    <name evidence="6" type="ORF">EUU25_04075</name>
</gene>
<dbReference type="InterPro" id="IPR001129">
    <property type="entry name" value="Membr-assoc_MAPEG"/>
</dbReference>
<evidence type="ECO:0000256" key="3">
    <source>
        <dbReference type="ARBA" id="ARBA00022989"/>
    </source>
</evidence>
<dbReference type="EMBL" id="CP035733">
    <property type="protein sequence ID" value="QGY79863.1"/>
    <property type="molecule type" value="Genomic_DNA"/>
</dbReference>
<name>A0A6I6LC57_9SPHN</name>
<dbReference type="GO" id="GO:0016020">
    <property type="term" value="C:membrane"/>
    <property type="evidence" value="ECO:0007669"/>
    <property type="project" value="UniProtKB-SubCell"/>
</dbReference>